<reference evidence="1 2" key="1">
    <citation type="submission" date="2023-08" db="EMBL/GenBank/DDBJ databases">
        <title>A Necator americanus chromosomal reference genome.</title>
        <authorList>
            <person name="Ilik V."/>
            <person name="Petrzelkova K.J."/>
            <person name="Pardy F."/>
            <person name="Fuh T."/>
            <person name="Niatou-Singa F.S."/>
            <person name="Gouil Q."/>
            <person name="Baker L."/>
            <person name="Ritchie M.E."/>
            <person name="Jex A.R."/>
            <person name="Gazzola D."/>
            <person name="Li H."/>
            <person name="Toshio Fujiwara R."/>
            <person name="Zhan B."/>
            <person name="Aroian R.V."/>
            <person name="Pafco B."/>
            <person name="Schwarz E.M."/>
        </authorList>
    </citation>
    <scope>NUCLEOTIDE SEQUENCE [LARGE SCALE GENOMIC DNA]</scope>
    <source>
        <strain evidence="1 2">Aroian</strain>
        <tissue evidence="1">Whole animal</tissue>
    </source>
</reference>
<dbReference type="Proteomes" id="UP001303046">
    <property type="component" value="Unassembled WGS sequence"/>
</dbReference>
<accession>A0ABR1C7W1</accession>
<gene>
    <name evidence="1" type="primary">Necator_chrII.g5825</name>
    <name evidence="1" type="ORF">RB195_018032</name>
</gene>
<protein>
    <submittedName>
        <fullName evidence="1">Uncharacterized protein</fullName>
    </submittedName>
</protein>
<proteinExistence type="predicted"/>
<sequence>MYVCKHESVDAMQISYLMVPDFFHREHLFISYYKRSSNTSRMYNTVWGDNWSKTRGVAGFFLFDSAIDEIMRRTADQCPTDIISTIGTPPDRSRRSEVVDLVSMVAAAYGLRLRPDKCKQMWVPSRPLSGIRVDGQPTELVDEFHNLSCMLKNNGNYEKDIQQRCAKELVFIKELDALSASNSLTKSMWSFHITNKVKLRVQLAAVRPIMMYGLETWAEPSTLMERTCHNEDLYAEIDVMYRQKISTSCAAAESGYRRSSSLARRPSQKIEKVEQSYVQGRQTSAKMQVIASGYDISPPTKSNKRVASGALVESSIMDGSVQEPSFINEFLLIKHTKEGEKWSPDNNATVRVAIRDAECFSASTYSSFAVHLAAIDYNNKFRSWVTIKSKEFIYVREYGAWIFSGRFKGKLNGAADLDHCFEEIHFDCVPRADAVFIRFDNQPEDMWAIDQIFVDTSYSLGPTDDYLQKWHFEHPVLMPCVSWLDDSATYQIGPRNGLFIKHNYDYLPRRGEYIRDWV</sequence>
<organism evidence="1 2">
    <name type="scientific">Necator americanus</name>
    <name type="common">Human hookworm</name>
    <dbReference type="NCBI Taxonomy" id="51031"/>
    <lineage>
        <taxon>Eukaryota</taxon>
        <taxon>Metazoa</taxon>
        <taxon>Ecdysozoa</taxon>
        <taxon>Nematoda</taxon>
        <taxon>Chromadorea</taxon>
        <taxon>Rhabditida</taxon>
        <taxon>Rhabditina</taxon>
        <taxon>Rhabditomorpha</taxon>
        <taxon>Strongyloidea</taxon>
        <taxon>Ancylostomatidae</taxon>
        <taxon>Bunostominae</taxon>
        <taxon>Necator</taxon>
    </lineage>
</organism>
<name>A0ABR1C7W1_NECAM</name>
<comment type="caution">
    <text evidence="1">The sequence shown here is derived from an EMBL/GenBank/DDBJ whole genome shotgun (WGS) entry which is preliminary data.</text>
</comment>
<evidence type="ECO:0000313" key="2">
    <source>
        <dbReference type="Proteomes" id="UP001303046"/>
    </source>
</evidence>
<keyword evidence="2" id="KW-1185">Reference proteome</keyword>
<dbReference type="EMBL" id="JAVFWL010000002">
    <property type="protein sequence ID" value="KAK6734597.1"/>
    <property type="molecule type" value="Genomic_DNA"/>
</dbReference>
<evidence type="ECO:0000313" key="1">
    <source>
        <dbReference type="EMBL" id="KAK6734597.1"/>
    </source>
</evidence>